<dbReference type="WBParaSite" id="Hba_18198">
    <property type="protein sequence ID" value="Hba_18198"/>
    <property type="gene ID" value="Hba_18198"/>
</dbReference>
<dbReference type="Proteomes" id="UP000095283">
    <property type="component" value="Unplaced"/>
</dbReference>
<name>A0A1I7XL02_HETBA</name>
<dbReference type="InterPro" id="IPR036397">
    <property type="entry name" value="RNaseH_sf"/>
</dbReference>
<reference evidence="2" key="1">
    <citation type="submission" date="2016-11" db="UniProtKB">
        <authorList>
            <consortium name="WormBaseParasite"/>
        </authorList>
    </citation>
    <scope>IDENTIFICATION</scope>
</reference>
<protein>
    <submittedName>
        <fullName evidence="2">Site-specific DNA-methyltransferase (adenine-specific)</fullName>
    </submittedName>
</protein>
<keyword evidence="1" id="KW-1185">Reference proteome</keyword>
<evidence type="ECO:0000313" key="1">
    <source>
        <dbReference type="Proteomes" id="UP000095283"/>
    </source>
</evidence>
<accession>A0A1I7XL02</accession>
<dbReference type="GO" id="GO:0003676">
    <property type="term" value="F:nucleic acid binding"/>
    <property type="evidence" value="ECO:0007669"/>
    <property type="project" value="InterPro"/>
</dbReference>
<dbReference type="AlphaFoldDB" id="A0A1I7XL02"/>
<dbReference type="Gene3D" id="3.30.420.10">
    <property type="entry name" value="Ribonuclease H-like superfamily/Ribonuclease H"/>
    <property type="match status" value="1"/>
</dbReference>
<evidence type="ECO:0000313" key="2">
    <source>
        <dbReference type="WBParaSite" id="Hba_18198"/>
    </source>
</evidence>
<proteinExistence type="predicted"/>
<organism evidence="1 2">
    <name type="scientific">Heterorhabditis bacteriophora</name>
    <name type="common">Entomopathogenic nematode worm</name>
    <dbReference type="NCBI Taxonomy" id="37862"/>
    <lineage>
        <taxon>Eukaryota</taxon>
        <taxon>Metazoa</taxon>
        <taxon>Ecdysozoa</taxon>
        <taxon>Nematoda</taxon>
        <taxon>Chromadorea</taxon>
        <taxon>Rhabditida</taxon>
        <taxon>Rhabditina</taxon>
        <taxon>Rhabditomorpha</taxon>
        <taxon>Strongyloidea</taxon>
        <taxon>Heterorhabditidae</taxon>
        <taxon>Heterorhabditis</taxon>
    </lineage>
</organism>
<sequence>MQNFLAGQRFQDVVEVRKWIDDFIASKPTSFFHEGNRKLPERWQKVIESEGKYFDDSIVDNYAELEVLKEEDSENS</sequence>